<dbReference type="Proteomes" id="UP001162060">
    <property type="component" value="Unassembled WGS sequence"/>
</dbReference>
<feature type="compositionally biased region" description="Basic and acidic residues" evidence="1">
    <location>
        <begin position="1"/>
        <end position="24"/>
    </location>
</feature>
<dbReference type="EMBL" id="CAKLBY020000253">
    <property type="protein sequence ID" value="CAK7940014.1"/>
    <property type="molecule type" value="Genomic_DNA"/>
</dbReference>
<dbReference type="AlphaFoldDB" id="A0AAV1UZ98"/>
<proteinExistence type="predicted"/>
<reference evidence="2" key="1">
    <citation type="submission" date="2024-01" db="EMBL/GenBank/DDBJ databases">
        <authorList>
            <person name="Webb A."/>
        </authorList>
    </citation>
    <scope>NUCLEOTIDE SEQUENCE</scope>
    <source>
        <strain evidence="2">Pm1</strain>
    </source>
</reference>
<gene>
    <name evidence="2" type="ORF">PM001_LOCUS25164</name>
</gene>
<accession>A0AAV1UZ98</accession>
<evidence type="ECO:0000313" key="2">
    <source>
        <dbReference type="EMBL" id="CAK7940014.1"/>
    </source>
</evidence>
<protein>
    <submittedName>
        <fullName evidence="2">Uncharacterized protein</fullName>
    </submittedName>
</protein>
<feature type="compositionally biased region" description="Basic and acidic residues" evidence="1">
    <location>
        <begin position="32"/>
        <end position="64"/>
    </location>
</feature>
<name>A0AAV1UZ98_9STRA</name>
<evidence type="ECO:0000256" key="1">
    <source>
        <dbReference type="SAM" id="MobiDB-lite"/>
    </source>
</evidence>
<organism evidence="2 3">
    <name type="scientific">Peronospora matthiolae</name>
    <dbReference type="NCBI Taxonomy" id="2874970"/>
    <lineage>
        <taxon>Eukaryota</taxon>
        <taxon>Sar</taxon>
        <taxon>Stramenopiles</taxon>
        <taxon>Oomycota</taxon>
        <taxon>Peronosporomycetes</taxon>
        <taxon>Peronosporales</taxon>
        <taxon>Peronosporaceae</taxon>
        <taxon>Peronospora</taxon>
    </lineage>
</organism>
<feature type="region of interest" description="Disordered" evidence="1">
    <location>
        <begin position="1"/>
        <end position="64"/>
    </location>
</feature>
<comment type="caution">
    <text evidence="2">The sequence shown here is derived from an EMBL/GenBank/DDBJ whole genome shotgun (WGS) entry which is preliminary data.</text>
</comment>
<sequence>MFKVGDTADRSAEIEILEGDRQPVDEIEIDQEDKSAKDIDDQRSPKDIDDQRSVKEVDDQRSAK</sequence>
<evidence type="ECO:0000313" key="3">
    <source>
        <dbReference type="Proteomes" id="UP001162060"/>
    </source>
</evidence>